<dbReference type="InterPro" id="IPR037522">
    <property type="entry name" value="HD_GYP_dom"/>
</dbReference>
<comment type="caution">
    <text evidence="3">The sequence shown here is derived from an EMBL/GenBank/DDBJ whole genome shotgun (WGS) entry which is preliminary data.</text>
</comment>
<organism evidence="3 4">
    <name type="scientific">Eiseniibacteriota bacterium</name>
    <dbReference type="NCBI Taxonomy" id="2212470"/>
    <lineage>
        <taxon>Bacteria</taxon>
        <taxon>Candidatus Eiseniibacteriota</taxon>
    </lineage>
</organism>
<dbReference type="Gene3D" id="1.10.3210.10">
    <property type="entry name" value="Hypothetical protein af1432"/>
    <property type="match status" value="1"/>
</dbReference>
<accession>A0A538U1H4</accession>
<feature type="region of interest" description="Disordered" evidence="1">
    <location>
        <begin position="450"/>
        <end position="490"/>
    </location>
</feature>
<evidence type="ECO:0000259" key="2">
    <source>
        <dbReference type="PROSITE" id="PS51832"/>
    </source>
</evidence>
<dbReference type="EMBL" id="VBPA01000280">
    <property type="protein sequence ID" value="TMQ69651.1"/>
    <property type="molecule type" value="Genomic_DNA"/>
</dbReference>
<feature type="region of interest" description="Disordered" evidence="1">
    <location>
        <begin position="146"/>
        <end position="185"/>
    </location>
</feature>
<dbReference type="SUPFAM" id="SSF109604">
    <property type="entry name" value="HD-domain/PDEase-like"/>
    <property type="match status" value="1"/>
</dbReference>
<name>A0A538U1H4_UNCEI</name>
<sequence length="490" mass="53015">MSEAKDPKDPRSERRPGASARELGTPVLSRLSAVIRIGRSYQTDNQVFGAQLDGFMAALGPVLEADGEAVLVELEGDLYLNGRRIPIRGQNIRFHRQVLEELRARQIAGFRALRGGLDKVLPAIHASTTSPDDVFAYEAVVDAPGVPSDDPFDRPEATDADAGFDENLPTRGVVSEGGQGAPKGAVRKNFSSALAGARSLLTTTTLQGGMEMRHAKRVVQPLVDGAFSDEPVVLGLSTLTHRDEFTYAHAVNVTLVAVTMGHFLEMDRRALADLGVAALLHDIGKAAVAGKIHHPIEAFTQEEKDLAERHPLEGVKLLARSTTLNPTTLRCMRVALEHHAGPDGVGFPGLGADWHTSMLSRIVAVADCYVSLQMHRSMRGAFVTPFEALGMMLGPLKGRFHPAMLWALVQTVGFYPPGQLVELDDGTIAVVLAPNRRDLARPNVRPILTSERRRLAPGESPDLKPLPKERSVKRALRGAEYPGEETPRAA</sequence>
<protein>
    <submittedName>
        <fullName evidence="3">HD domain-containing protein</fullName>
    </submittedName>
</protein>
<dbReference type="SMART" id="SM00471">
    <property type="entry name" value="HDc"/>
    <property type="match status" value="1"/>
</dbReference>
<dbReference type="CDD" id="cd00077">
    <property type="entry name" value="HDc"/>
    <property type="match status" value="1"/>
</dbReference>
<proteinExistence type="predicted"/>
<dbReference type="Pfam" id="PF13487">
    <property type="entry name" value="HD_5"/>
    <property type="match status" value="1"/>
</dbReference>
<feature type="domain" description="HD-GYP" evidence="2">
    <location>
        <begin position="224"/>
        <end position="424"/>
    </location>
</feature>
<evidence type="ECO:0000313" key="4">
    <source>
        <dbReference type="Proteomes" id="UP000319836"/>
    </source>
</evidence>
<dbReference type="AlphaFoldDB" id="A0A538U1H4"/>
<dbReference type="Proteomes" id="UP000319836">
    <property type="component" value="Unassembled WGS sequence"/>
</dbReference>
<dbReference type="InterPro" id="IPR003607">
    <property type="entry name" value="HD/PDEase_dom"/>
</dbReference>
<feature type="compositionally biased region" description="Basic and acidic residues" evidence="1">
    <location>
        <begin position="450"/>
        <end position="472"/>
    </location>
</feature>
<dbReference type="PANTHER" id="PTHR43155">
    <property type="entry name" value="CYCLIC DI-GMP PHOSPHODIESTERASE PA4108-RELATED"/>
    <property type="match status" value="1"/>
</dbReference>
<feature type="compositionally biased region" description="Basic and acidic residues" evidence="1">
    <location>
        <begin position="1"/>
        <end position="16"/>
    </location>
</feature>
<reference evidence="3 4" key="1">
    <citation type="journal article" date="2019" name="Nat. Microbiol.">
        <title>Mediterranean grassland soil C-N compound turnover is dependent on rainfall and depth, and is mediated by genomically divergent microorganisms.</title>
        <authorList>
            <person name="Diamond S."/>
            <person name="Andeer P.F."/>
            <person name="Li Z."/>
            <person name="Crits-Christoph A."/>
            <person name="Burstein D."/>
            <person name="Anantharaman K."/>
            <person name="Lane K.R."/>
            <person name="Thomas B.C."/>
            <person name="Pan C."/>
            <person name="Northen T.R."/>
            <person name="Banfield J.F."/>
        </authorList>
    </citation>
    <scope>NUCLEOTIDE SEQUENCE [LARGE SCALE GENOMIC DNA]</scope>
    <source>
        <strain evidence="3">WS_10</strain>
    </source>
</reference>
<feature type="region of interest" description="Disordered" evidence="1">
    <location>
        <begin position="1"/>
        <end position="22"/>
    </location>
</feature>
<evidence type="ECO:0000256" key="1">
    <source>
        <dbReference type="SAM" id="MobiDB-lite"/>
    </source>
</evidence>
<dbReference type="PANTHER" id="PTHR43155:SF2">
    <property type="entry name" value="CYCLIC DI-GMP PHOSPHODIESTERASE PA4108"/>
    <property type="match status" value="1"/>
</dbReference>
<dbReference type="PROSITE" id="PS51832">
    <property type="entry name" value="HD_GYP"/>
    <property type="match status" value="1"/>
</dbReference>
<evidence type="ECO:0000313" key="3">
    <source>
        <dbReference type="EMBL" id="TMQ69651.1"/>
    </source>
</evidence>
<gene>
    <name evidence="3" type="ORF">E6K80_11005</name>
</gene>